<reference evidence="1" key="1">
    <citation type="submission" date="2023-04" db="EMBL/GenBank/DDBJ databases">
        <title>Ambrosiozyma monospora NBRC 10751.</title>
        <authorList>
            <person name="Ichikawa N."/>
            <person name="Sato H."/>
            <person name="Tonouchi N."/>
        </authorList>
    </citation>
    <scope>NUCLEOTIDE SEQUENCE</scope>
    <source>
        <strain evidence="1">NBRC 10751</strain>
    </source>
</reference>
<evidence type="ECO:0000313" key="2">
    <source>
        <dbReference type="Proteomes" id="UP001165064"/>
    </source>
</evidence>
<dbReference type="Proteomes" id="UP001165064">
    <property type="component" value="Unassembled WGS sequence"/>
</dbReference>
<sequence>MLKYLRFSNYQQVEETDISGKTQDQPNHKESSKNQKKSTPIMSFFGFDPTGPPSSKRNEAEELDFDEEDDAFNEETFGADVTDIRKDFDFGYGAKPQAEESILKPATESSIKPGLSYAKAAQEELLQPMAALWGDSTSNEEEKKEVTEDTDDSKKVLSLEEIEAKLRQQAPSSAGFNNKC</sequence>
<gene>
    <name evidence="1" type="ORF">Amon02_000974100</name>
</gene>
<dbReference type="EMBL" id="BSXS01009312">
    <property type="protein sequence ID" value="GME95219.1"/>
    <property type="molecule type" value="Genomic_DNA"/>
</dbReference>
<name>A0ACB5TWF0_AMBMO</name>
<protein>
    <submittedName>
        <fullName evidence="1">Unnamed protein product</fullName>
    </submittedName>
</protein>
<accession>A0ACB5TWF0</accession>
<organism evidence="1 2">
    <name type="scientific">Ambrosiozyma monospora</name>
    <name type="common">Yeast</name>
    <name type="synonym">Endomycopsis monosporus</name>
    <dbReference type="NCBI Taxonomy" id="43982"/>
    <lineage>
        <taxon>Eukaryota</taxon>
        <taxon>Fungi</taxon>
        <taxon>Dikarya</taxon>
        <taxon>Ascomycota</taxon>
        <taxon>Saccharomycotina</taxon>
        <taxon>Pichiomycetes</taxon>
        <taxon>Pichiales</taxon>
        <taxon>Pichiaceae</taxon>
        <taxon>Ambrosiozyma</taxon>
    </lineage>
</organism>
<evidence type="ECO:0000313" key="1">
    <source>
        <dbReference type="EMBL" id="GME95219.1"/>
    </source>
</evidence>
<keyword evidence="2" id="KW-1185">Reference proteome</keyword>
<proteinExistence type="predicted"/>
<comment type="caution">
    <text evidence="1">The sequence shown here is derived from an EMBL/GenBank/DDBJ whole genome shotgun (WGS) entry which is preliminary data.</text>
</comment>